<dbReference type="SUPFAM" id="SSF51735">
    <property type="entry name" value="NAD(P)-binding Rossmann-fold domains"/>
    <property type="match status" value="1"/>
</dbReference>
<organism evidence="4 5">
    <name type="scientific">Psilocybe cf. subviscida</name>
    <dbReference type="NCBI Taxonomy" id="2480587"/>
    <lineage>
        <taxon>Eukaryota</taxon>
        <taxon>Fungi</taxon>
        <taxon>Dikarya</taxon>
        <taxon>Basidiomycota</taxon>
        <taxon>Agaricomycotina</taxon>
        <taxon>Agaricomycetes</taxon>
        <taxon>Agaricomycetidae</taxon>
        <taxon>Agaricales</taxon>
        <taxon>Agaricineae</taxon>
        <taxon>Strophariaceae</taxon>
        <taxon>Psilocybe</taxon>
    </lineage>
</organism>
<dbReference type="CDD" id="cd05374">
    <property type="entry name" value="17beta-HSD-like_SDR_c"/>
    <property type="match status" value="1"/>
</dbReference>
<dbReference type="PRINTS" id="PR00080">
    <property type="entry name" value="SDRFAMILY"/>
</dbReference>
<dbReference type="EMBL" id="JAACJJ010000059">
    <property type="protein sequence ID" value="KAF5309475.1"/>
    <property type="molecule type" value="Genomic_DNA"/>
</dbReference>
<evidence type="ECO:0000313" key="5">
    <source>
        <dbReference type="Proteomes" id="UP000567179"/>
    </source>
</evidence>
<dbReference type="PANTHER" id="PTHR43976">
    <property type="entry name" value="SHORT CHAIN DEHYDROGENASE"/>
    <property type="match status" value="1"/>
</dbReference>
<dbReference type="InterPro" id="IPR036291">
    <property type="entry name" value="NAD(P)-bd_dom_sf"/>
</dbReference>
<dbReference type="AlphaFoldDB" id="A0A8H5ER95"/>
<evidence type="ECO:0000313" key="4">
    <source>
        <dbReference type="EMBL" id="KAF5309475.1"/>
    </source>
</evidence>
<dbReference type="OrthoDB" id="1274115at2759"/>
<dbReference type="Gene3D" id="3.40.50.720">
    <property type="entry name" value="NAD(P)-binding Rossmann-like Domain"/>
    <property type="match status" value="1"/>
</dbReference>
<dbReference type="PANTHER" id="PTHR43976:SF16">
    <property type="entry name" value="SHORT-CHAIN DEHYDROGENASE_REDUCTASE FAMILY PROTEIN"/>
    <property type="match status" value="1"/>
</dbReference>
<dbReference type="InterPro" id="IPR051911">
    <property type="entry name" value="SDR_oxidoreductase"/>
</dbReference>
<evidence type="ECO:0000256" key="2">
    <source>
        <dbReference type="ARBA" id="ARBA00023002"/>
    </source>
</evidence>
<gene>
    <name evidence="4" type="ORF">D9619_012367</name>
</gene>
<sequence length="286" mass="30719">MPSQLVWLITGTSSGLGRQLALEALSRGEKVIATGRGRSISKLGDLKEKGADVLELDVTSPLETLHEVAKKAVDIHGRIDVLVNNAGYILVGALEESTPQETLDQFNTNVFGALNVARAFLPYMREKKTGTVVWIGSVGGWRHSPYLGLYCATKWTLRAISAALHEEISPLGLRSTCLDFGYFRTSFLAADQRAPEVSRIADYAAISQKMEQALQAYNGKQPGNPAEGVRVIIDVVRGEGGAAGKPFPTSLVLGSDALNVAKTVSSDALTQLDEWGTVSVSTDFKE</sequence>
<keyword evidence="2" id="KW-0560">Oxidoreductase</keyword>
<dbReference type="PRINTS" id="PR00081">
    <property type="entry name" value="GDHRDH"/>
</dbReference>
<comment type="caution">
    <text evidence="4">The sequence shown here is derived from an EMBL/GenBank/DDBJ whole genome shotgun (WGS) entry which is preliminary data.</text>
</comment>
<evidence type="ECO:0008006" key="6">
    <source>
        <dbReference type="Google" id="ProtNLM"/>
    </source>
</evidence>
<evidence type="ECO:0000256" key="3">
    <source>
        <dbReference type="RuleBase" id="RU000363"/>
    </source>
</evidence>
<protein>
    <recommendedName>
        <fullName evidence="6">NAD(P)-binding protein</fullName>
    </recommendedName>
</protein>
<dbReference type="GO" id="GO:0016491">
    <property type="term" value="F:oxidoreductase activity"/>
    <property type="evidence" value="ECO:0007669"/>
    <property type="project" value="UniProtKB-KW"/>
</dbReference>
<evidence type="ECO:0000256" key="1">
    <source>
        <dbReference type="ARBA" id="ARBA00006484"/>
    </source>
</evidence>
<reference evidence="4 5" key="1">
    <citation type="journal article" date="2020" name="ISME J.">
        <title>Uncovering the hidden diversity of litter-decomposition mechanisms in mushroom-forming fungi.</title>
        <authorList>
            <person name="Floudas D."/>
            <person name="Bentzer J."/>
            <person name="Ahren D."/>
            <person name="Johansson T."/>
            <person name="Persson P."/>
            <person name="Tunlid A."/>
        </authorList>
    </citation>
    <scope>NUCLEOTIDE SEQUENCE [LARGE SCALE GENOMIC DNA]</scope>
    <source>
        <strain evidence="4 5">CBS 101986</strain>
    </source>
</reference>
<dbReference type="Pfam" id="PF00106">
    <property type="entry name" value="adh_short"/>
    <property type="match status" value="1"/>
</dbReference>
<comment type="similarity">
    <text evidence="1 3">Belongs to the short-chain dehydrogenases/reductases (SDR) family.</text>
</comment>
<dbReference type="Proteomes" id="UP000567179">
    <property type="component" value="Unassembled WGS sequence"/>
</dbReference>
<name>A0A8H5ER95_9AGAR</name>
<proteinExistence type="inferred from homology"/>
<keyword evidence="5" id="KW-1185">Reference proteome</keyword>
<dbReference type="InterPro" id="IPR002347">
    <property type="entry name" value="SDR_fam"/>
</dbReference>
<accession>A0A8H5ER95</accession>